<feature type="non-terminal residue" evidence="1">
    <location>
        <position position="1"/>
    </location>
</feature>
<proteinExistence type="predicted"/>
<evidence type="ECO:0000313" key="1">
    <source>
        <dbReference type="EMBL" id="CAB4041146.1"/>
    </source>
</evidence>
<keyword evidence="2" id="KW-1185">Reference proteome</keyword>
<dbReference type="EMBL" id="CACRXK020027844">
    <property type="protein sequence ID" value="CAB4041146.1"/>
    <property type="molecule type" value="Genomic_DNA"/>
</dbReference>
<evidence type="ECO:0000313" key="2">
    <source>
        <dbReference type="Proteomes" id="UP001152795"/>
    </source>
</evidence>
<reference evidence="1" key="1">
    <citation type="submission" date="2020-04" db="EMBL/GenBank/DDBJ databases">
        <authorList>
            <person name="Alioto T."/>
            <person name="Alioto T."/>
            <person name="Gomez Garrido J."/>
        </authorList>
    </citation>
    <scope>NUCLEOTIDE SEQUENCE</scope>
    <source>
        <strain evidence="1">A484AB</strain>
    </source>
</reference>
<protein>
    <submittedName>
        <fullName evidence="1">Uncharacterized protein</fullName>
    </submittedName>
</protein>
<organism evidence="1 2">
    <name type="scientific">Paramuricea clavata</name>
    <name type="common">Red gorgonian</name>
    <name type="synonym">Violescent sea-whip</name>
    <dbReference type="NCBI Taxonomy" id="317549"/>
    <lineage>
        <taxon>Eukaryota</taxon>
        <taxon>Metazoa</taxon>
        <taxon>Cnidaria</taxon>
        <taxon>Anthozoa</taxon>
        <taxon>Octocorallia</taxon>
        <taxon>Malacalcyonacea</taxon>
        <taxon>Plexauridae</taxon>
        <taxon>Paramuricea</taxon>
    </lineage>
</organism>
<name>A0A7D9K5A2_PARCT</name>
<dbReference type="AlphaFoldDB" id="A0A7D9K5A2"/>
<gene>
    <name evidence="1" type="ORF">PACLA_8A008032</name>
</gene>
<accession>A0A7D9K5A2</accession>
<dbReference type="Proteomes" id="UP001152795">
    <property type="component" value="Unassembled WGS sequence"/>
</dbReference>
<sequence length="203" mass="23744">MFVFLCFSPEHFPQDRLPETLILLNNLVRVVGNVKQHLQLSQVEVLCRLVECLVTAIDLQKKGIDLDNKSALLEHENDPDENLSTPYQLTDIPKMLEFYKEQYALVYNFMNAKLSTIYLENCRDNEWNEELQAWTELLSLSLPEIFKELWHNKFIIKFKIRIHKVSPLRQIDLFSLSDQQKCNPDIVTCLSDSAFEAVDKVVK</sequence>
<dbReference type="OrthoDB" id="5976613at2759"/>
<comment type="caution">
    <text evidence="1">The sequence shown here is derived from an EMBL/GenBank/DDBJ whole genome shotgun (WGS) entry which is preliminary data.</text>
</comment>